<comment type="caution">
    <text evidence="15">The sequence shown here is derived from an EMBL/GenBank/DDBJ whole genome shotgun (WGS) entry which is preliminary data.</text>
</comment>
<comment type="function">
    <text evidence="9">Mitochondrial transporter mediating uptake of thiamine diphosphate into mitochondria. It is not clear if the antiporter activity is affected by the membrane potential or by the proton electrochemical gradient.</text>
</comment>
<evidence type="ECO:0000256" key="4">
    <source>
        <dbReference type="ARBA" id="ARBA00022692"/>
    </source>
</evidence>
<evidence type="ECO:0000256" key="7">
    <source>
        <dbReference type="ARBA" id="ARBA00023128"/>
    </source>
</evidence>
<evidence type="ECO:0000256" key="3">
    <source>
        <dbReference type="ARBA" id="ARBA00022448"/>
    </source>
</evidence>
<keyword evidence="3 14" id="KW-0813">Transport</keyword>
<gene>
    <name evidence="15" type="ORF">MEDL_55288</name>
</gene>
<reference evidence="15" key="1">
    <citation type="submission" date="2021-03" db="EMBL/GenBank/DDBJ databases">
        <authorList>
            <person name="Bekaert M."/>
        </authorList>
    </citation>
    <scope>NUCLEOTIDE SEQUENCE</scope>
</reference>
<dbReference type="InterPro" id="IPR018108">
    <property type="entry name" value="MCP_transmembrane"/>
</dbReference>
<evidence type="ECO:0000256" key="5">
    <source>
        <dbReference type="ARBA" id="ARBA00022737"/>
    </source>
</evidence>
<dbReference type="AlphaFoldDB" id="A0A8S3UB83"/>
<evidence type="ECO:0000256" key="11">
    <source>
        <dbReference type="ARBA" id="ARBA00041879"/>
    </source>
</evidence>
<dbReference type="Pfam" id="PF00153">
    <property type="entry name" value="Mito_carr"/>
    <property type="match status" value="3"/>
</dbReference>
<dbReference type="Gene3D" id="1.50.40.10">
    <property type="entry name" value="Mitochondrial carrier domain"/>
    <property type="match status" value="1"/>
</dbReference>
<evidence type="ECO:0000256" key="8">
    <source>
        <dbReference type="ARBA" id="ARBA00023136"/>
    </source>
</evidence>
<evidence type="ECO:0000256" key="13">
    <source>
        <dbReference type="PROSITE-ProRule" id="PRU00282"/>
    </source>
</evidence>
<evidence type="ECO:0000256" key="6">
    <source>
        <dbReference type="ARBA" id="ARBA00022989"/>
    </source>
</evidence>
<keyword evidence="16" id="KW-1185">Reference proteome</keyword>
<feature type="repeat" description="Solcar" evidence="13">
    <location>
        <begin position="220"/>
        <end position="316"/>
    </location>
</feature>
<dbReference type="EMBL" id="CAJPWZ010002692">
    <property type="protein sequence ID" value="CAG2243145.1"/>
    <property type="molecule type" value="Genomic_DNA"/>
</dbReference>
<comment type="catalytic activity">
    <reaction evidence="12">
        <text>thiamine phosphate(out) + thiamine diphosphate(in) = thiamine phosphate(in) + thiamine diphosphate(out)</text>
        <dbReference type="Rhea" id="RHEA:73383"/>
        <dbReference type="ChEBI" id="CHEBI:37575"/>
        <dbReference type="ChEBI" id="CHEBI:58937"/>
    </reaction>
</comment>
<dbReference type="PANTHER" id="PTHR24089">
    <property type="entry name" value="SOLUTE CARRIER FAMILY 25"/>
    <property type="match status" value="1"/>
</dbReference>
<evidence type="ECO:0000256" key="14">
    <source>
        <dbReference type="RuleBase" id="RU000488"/>
    </source>
</evidence>
<feature type="repeat" description="Solcar" evidence="13">
    <location>
        <begin position="11"/>
        <end position="106"/>
    </location>
</feature>
<name>A0A8S3UB83_MYTED</name>
<dbReference type="InterPro" id="IPR002067">
    <property type="entry name" value="MCP"/>
</dbReference>
<dbReference type="Proteomes" id="UP000683360">
    <property type="component" value="Unassembled WGS sequence"/>
</dbReference>
<dbReference type="OrthoDB" id="18574at2759"/>
<comment type="similarity">
    <text evidence="2 14">Belongs to the mitochondrial carrier (TC 2.A.29) family.</text>
</comment>
<proteinExistence type="inferred from homology"/>
<protein>
    <recommendedName>
        <fullName evidence="10">Mitochondrial thiamine pyrophosphate carrier</fullName>
    </recommendedName>
    <alternativeName>
        <fullName evidence="11">Solute carrier family 25 member 19</fullName>
    </alternativeName>
</protein>
<accession>A0A8S3UB83</accession>
<comment type="subcellular location">
    <subcellularLocation>
        <location evidence="1">Mitochondrion membrane</location>
        <topology evidence="1">Multi-pass membrane protein</topology>
    </subcellularLocation>
</comment>
<organism evidence="15 16">
    <name type="scientific">Mytilus edulis</name>
    <name type="common">Blue mussel</name>
    <dbReference type="NCBI Taxonomy" id="6550"/>
    <lineage>
        <taxon>Eukaryota</taxon>
        <taxon>Metazoa</taxon>
        <taxon>Spiralia</taxon>
        <taxon>Lophotrochozoa</taxon>
        <taxon>Mollusca</taxon>
        <taxon>Bivalvia</taxon>
        <taxon>Autobranchia</taxon>
        <taxon>Pteriomorphia</taxon>
        <taxon>Mytilida</taxon>
        <taxon>Mytiloidea</taxon>
        <taxon>Mytilidae</taxon>
        <taxon>Mytilinae</taxon>
        <taxon>Mytilus</taxon>
    </lineage>
</organism>
<keyword evidence="6" id="KW-1133">Transmembrane helix</keyword>
<evidence type="ECO:0000313" key="15">
    <source>
        <dbReference type="EMBL" id="CAG2243145.1"/>
    </source>
</evidence>
<dbReference type="InterPro" id="IPR023395">
    <property type="entry name" value="MCP_dom_sf"/>
</dbReference>
<dbReference type="PROSITE" id="PS50920">
    <property type="entry name" value="SOLCAR"/>
    <property type="match status" value="3"/>
</dbReference>
<evidence type="ECO:0000256" key="9">
    <source>
        <dbReference type="ARBA" id="ARBA00037549"/>
    </source>
</evidence>
<feature type="repeat" description="Solcar" evidence="13">
    <location>
        <begin position="119"/>
        <end position="205"/>
    </location>
</feature>
<dbReference type="SUPFAM" id="SSF103506">
    <property type="entry name" value="Mitochondrial carrier"/>
    <property type="match status" value="1"/>
</dbReference>
<keyword evidence="8 13" id="KW-0472">Membrane</keyword>
<keyword evidence="5" id="KW-0677">Repeat</keyword>
<evidence type="ECO:0000256" key="12">
    <source>
        <dbReference type="ARBA" id="ARBA00050799"/>
    </source>
</evidence>
<dbReference type="GO" id="GO:0090422">
    <property type="term" value="F:thiamine pyrophosphate transmembrane transporter activity"/>
    <property type="evidence" value="ECO:0007669"/>
    <property type="project" value="UniProtKB-ARBA"/>
</dbReference>
<keyword evidence="7" id="KW-0496">Mitochondrion</keyword>
<evidence type="ECO:0000256" key="2">
    <source>
        <dbReference type="ARBA" id="ARBA00006375"/>
    </source>
</evidence>
<evidence type="ECO:0000256" key="10">
    <source>
        <dbReference type="ARBA" id="ARBA00040836"/>
    </source>
</evidence>
<evidence type="ECO:0000256" key="1">
    <source>
        <dbReference type="ARBA" id="ARBA00004225"/>
    </source>
</evidence>
<keyword evidence="4 13" id="KW-0812">Transmembrane</keyword>
<dbReference type="GO" id="GO:0031966">
    <property type="term" value="C:mitochondrial membrane"/>
    <property type="evidence" value="ECO:0007669"/>
    <property type="project" value="UniProtKB-SubCell"/>
</dbReference>
<evidence type="ECO:0000313" key="16">
    <source>
        <dbReference type="Proteomes" id="UP000683360"/>
    </source>
</evidence>
<dbReference type="PRINTS" id="PR00926">
    <property type="entry name" value="MITOCARRIER"/>
</dbReference>
<sequence>MVGYRPEEYKLSSQEYAAVGAFSGFVARVVCQPFDVLKIRFQLQVEPVHKPTSTSFSKYWGIRQAFQSIIKEEGVTALWKGHVPAQILSVAYGFTQFASFELLTSVAWRFCPHEFTTKHRPIVHTVCGGLAGCIAITVAQPMDVLRTRFVAQGNEKIYSSLYSGIQTMIKEEGFLSFYKGLGAAVAQIGPQMGLQFGFFALFTKLWRGWFDNPDHKRSHAGVTEVLVCGSSAGAIAKTIIYPLDVIKKRLEIQGFEKARKGFGAVRHYNGLWDCMITIMKEEGSVRGLYKGLSPGLIKGGLAAGANYLVYDQVCYLLRKYHSS</sequence>
<dbReference type="FunFam" id="1.50.40.10:FF:000011">
    <property type="entry name" value="Mitochondrial thiamine pyrophosphate carrier 1"/>
    <property type="match status" value="1"/>
</dbReference>